<accession>A0ABD6XLK0</accession>
<comment type="caution">
    <text evidence="2">The sequence shown here is derived from an EMBL/GenBank/DDBJ whole genome shotgun (WGS) entry which is preliminary data.</text>
</comment>
<evidence type="ECO:0000256" key="1">
    <source>
        <dbReference type="SAM" id="Phobius"/>
    </source>
</evidence>
<name>A0ABD6XLK0_ENTAG</name>
<dbReference type="Proteomes" id="UP000245996">
    <property type="component" value="Unassembled WGS sequence"/>
</dbReference>
<evidence type="ECO:0000313" key="3">
    <source>
        <dbReference type="Proteomes" id="UP000245996"/>
    </source>
</evidence>
<dbReference type="AlphaFoldDB" id="A0ABD6XLK0"/>
<dbReference type="EMBL" id="QGHE01000011">
    <property type="protein sequence ID" value="PWJ76397.1"/>
    <property type="molecule type" value="Genomic_DNA"/>
</dbReference>
<proteinExistence type="predicted"/>
<keyword evidence="1" id="KW-1133">Transmembrane helix</keyword>
<reference evidence="2 3" key="1">
    <citation type="submission" date="2018-05" db="EMBL/GenBank/DDBJ databases">
        <title>Genomic Encyclopedia of Type Strains, Phase IV (KMG-V): Genome sequencing to study the core and pangenomes of soil and plant-associated prokaryotes.</title>
        <authorList>
            <person name="Whitman W."/>
        </authorList>
    </citation>
    <scope>NUCLEOTIDE SEQUENCE [LARGE SCALE GENOMIC DNA]</scope>
    <source>
        <strain evidence="2 3">PNG 92-11</strain>
    </source>
</reference>
<sequence length="81" mass="9417">MIRIQRVAKVLVMEIMIFSGYGMFITEENGKYYINFDEGGISIKDIRYEISEQEAIKARQSGLDAYEVMLRSQSRARKCNL</sequence>
<evidence type="ECO:0000313" key="2">
    <source>
        <dbReference type="EMBL" id="PWJ76397.1"/>
    </source>
</evidence>
<gene>
    <name evidence="2" type="ORF">C7430_11110</name>
</gene>
<protein>
    <submittedName>
        <fullName evidence="2">Uncharacterized protein</fullName>
    </submittedName>
</protein>
<feature type="transmembrane region" description="Helical" evidence="1">
    <location>
        <begin position="7"/>
        <end position="25"/>
    </location>
</feature>
<keyword evidence="1" id="KW-0472">Membrane</keyword>
<keyword evidence="1" id="KW-0812">Transmembrane</keyword>
<organism evidence="2 3">
    <name type="scientific">Enterobacter agglomerans</name>
    <name type="common">Erwinia herbicola</name>
    <name type="synonym">Pantoea agglomerans</name>
    <dbReference type="NCBI Taxonomy" id="549"/>
    <lineage>
        <taxon>Bacteria</taxon>
        <taxon>Pseudomonadati</taxon>
        <taxon>Pseudomonadota</taxon>
        <taxon>Gammaproteobacteria</taxon>
        <taxon>Enterobacterales</taxon>
        <taxon>Erwiniaceae</taxon>
        <taxon>Pantoea</taxon>
        <taxon>Pantoea agglomerans group</taxon>
    </lineage>
</organism>